<evidence type="ECO:0000313" key="2">
    <source>
        <dbReference type="Proteomes" id="UP001596408"/>
    </source>
</evidence>
<comment type="caution">
    <text evidence="1">The sequence shown here is derived from an EMBL/GenBank/DDBJ whole genome shotgun (WGS) entry which is preliminary data.</text>
</comment>
<evidence type="ECO:0008006" key="3">
    <source>
        <dbReference type="Google" id="ProtNLM"/>
    </source>
</evidence>
<gene>
    <name evidence="1" type="ORF">ACFQEV_11555</name>
</gene>
<accession>A0ABD5TYI3</accession>
<dbReference type="Proteomes" id="UP001596408">
    <property type="component" value="Unassembled WGS sequence"/>
</dbReference>
<name>A0ABD5TYI3_9EURY</name>
<keyword evidence="2" id="KW-1185">Reference proteome</keyword>
<sequence length="80" mass="9084">MSETETSEIQRFKERGYFTCPGCDEELDWDTKVAPLKDGEPYHTECVENADAVARIIYCSDTHGNSWHRLGDDVVLSEVS</sequence>
<evidence type="ECO:0000313" key="1">
    <source>
        <dbReference type="EMBL" id="MFC6825620.1"/>
    </source>
</evidence>
<protein>
    <recommendedName>
        <fullName evidence="3">Small CPxCG-related zinc finger protein</fullName>
    </recommendedName>
</protein>
<organism evidence="1 2">
    <name type="scientific">Halopelagius fulvigenes</name>
    <dbReference type="NCBI Taxonomy" id="1198324"/>
    <lineage>
        <taxon>Archaea</taxon>
        <taxon>Methanobacteriati</taxon>
        <taxon>Methanobacteriota</taxon>
        <taxon>Stenosarchaea group</taxon>
        <taxon>Halobacteria</taxon>
        <taxon>Halobacteriales</taxon>
        <taxon>Haloferacaceae</taxon>
    </lineage>
</organism>
<dbReference type="EMBL" id="JBHSXH010000015">
    <property type="protein sequence ID" value="MFC6825620.1"/>
    <property type="molecule type" value="Genomic_DNA"/>
</dbReference>
<proteinExistence type="predicted"/>
<dbReference type="RefSeq" id="WP_379696017.1">
    <property type="nucleotide sequence ID" value="NZ_JBHSXH010000015.1"/>
</dbReference>
<dbReference type="AlphaFoldDB" id="A0ABD5TYI3"/>
<reference evidence="1 2" key="1">
    <citation type="journal article" date="2019" name="Int. J. Syst. Evol. Microbiol.">
        <title>The Global Catalogue of Microorganisms (GCM) 10K type strain sequencing project: providing services to taxonomists for standard genome sequencing and annotation.</title>
        <authorList>
            <consortium name="The Broad Institute Genomics Platform"/>
            <consortium name="The Broad Institute Genome Sequencing Center for Infectious Disease"/>
            <person name="Wu L."/>
            <person name="Ma J."/>
        </authorList>
    </citation>
    <scope>NUCLEOTIDE SEQUENCE [LARGE SCALE GENOMIC DNA]</scope>
    <source>
        <strain evidence="1 2">YIM 94188</strain>
    </source>
</reference>